<keyword evidence="1" id="KW-0732">Signal</keyword>
<dbReference type="Proteomes" id="UP001216510">
    <property type="component" value="Chromosome"/>
</dbReference>
<dbReference type="EMBL" id="CP119083">
    <property type="protein sequence ID" value="WEF30708.1"/>
    <property type="molecule type" value="Genomic_DNA"/>
</dbReference>
<gene>
    <name evidence="2" type="ORF">PX653_14615</name>
</gene>
<name>A0ABY8B6S1_9BURK</name>
<sequence>MKTLFVVPVIAVLLAGCAAPGPYYAAQPADPYQWRTVSVTPVPLGTGARAPAGGDYTSRPVTTTTYVQQPVYVPQPVYTPAPVYAPSPVYAAPPAYYWPPISIGLDFMFSNHHRHGWGGRGWGRGRR</sequence>
<evidence type="ECO:0000313" key="3">
    <source>
        <dbReference type="Proteomes" id="UP001216510"/>
    </source>
</evidence>
<evidence type="ECO:0000313" key="2">
    <source>
        <dbReference type="EMBL" id="WEF30708.1"/>
    </source>
</evidence>
<proteinExistence type="predicted"/>
<evidence type="ECO:0000256" key="1">
    <source>
        <dbReference type="SAM" id="SignalP"/>
    </source>
</evidence>
<protein>
    <recommendedName>
        <fullName evidence="4">Lipoprotein</fullName>
    </recommendedName>
</protein>
<dbReference type="RefSeq" id="WP_277413504.1">
    <property type="nucleotide sequence ID" value="NZ_CP119083.1"/>
</dbReference>
<dbReference type="PROSITE" id="PS51257">
    <property type="entry name" value="PROKAR_LIPOPROTEIN"/>
    <property type="match status" value="1"/>
</dbReference>
<feature type="chain" id="PRO_5047077087" description="Lipoprotein" evidence="1">
    <location>
        <begin position="26"/>
        <end position="127"/>
    </location>
</feature>
<feature type="signal peptide" evidence="1">
    <location>
        <begin position="1"/>
        <end position="25"/>
    </location>
</feature>
<evidence type="ECO:0008006" key="4">
    <source>
        <dbReference type="Google" id="ProtNLM"/>
    </source>
</evidence>
<organism evidence="2 3">
    <name type="scientific">Pseudoduganella chitinolytica</name>
    <dbReference type="NCBI Taxonomy" id="34070"/>
    <lineage>
        <taxon>Bacteria</taxon>
        <taxon>Pseudomonadati</taxon>
        <taxon>Pseudomonadota</taxon>
        <taxon>Betaproteobacteria</taxon>
        <taxon>Burkholderiales</taxon>
        <taxon>Oxalobacteraceae</taxon>
        <taxon>Telluria group</taxon>
        <taxon>Pseudoduganella</taxon>
    </lineage>
</organism>
<keyword evidence="3" id="KW-1185">Reference proteome</keyword>
<accession>A0ABY8B6S1</accession>
<reference evidence="2 3" key="1">
    <citation type="submission" date="2023-02" db="EMBL/GenBank/DDBJ databases">
        <title>Gemone sequence of Telluria chitinolytica ACM 3522T.</title>
        <authorList>
            <person name="Frediansyah A."/>
            <person name="Miess H."/>
            <person name="Gross H."/>
        </authorList>
    </citation>
    <scope>NUCLEOTIDE SEQUENCE [LARGE SCALE GENOMIC DNA]</scope>
    <source>
        <strain evidence="2 3">ACM 3522</strain>
    </source>
</reference>